<dbReference type="AlphaFoldDB" id="A0A1Z5JDM2"/>
<keyword evidence="2" id="KW-0732">Signal</keyword>
<feature type="chain" id="PRO_5012328707" evidence="2">
    <location>
        <begin position="21"/>
        <end position="391"/>
    </location>
</feature>
<evidence type="ECO:0000256" key="1">
    <source>
        <dbReference type="SAM" id="Phobius"/>
    </source>
</evidence>
<accession>A0A1Z5JDM2</accession>
<keyword evidence="4" id="KW-1185">Reference proteome</keyword>
<name>A0A1Z5JDM2_FISSO</name>
<feature type="signal peptide" evidence="2">
    <location>
        <begin position="1"/>
        <end position="20"/>
    </location>
</feature>
<keyword evidence="1" id="KW-0812">Transmembrane</keyword>
<keyword evidence="1" id="KW-1133">Transmembrane helix</keyword>
<evidence type="ECO:0000313" key="3">
    <source>
        <dbReference type="EMBL" id="GAX11878.1"/>
    </source>
</evidence>
<dbReference type="OrthoDB" id="202871at2759"/>
<dbReference type="InParanoid" id="A0A1Z5JDM2"/>
<evidence type="ECO:0000313" key="4">
    <source>
        <dbReference type="Proteomes" id="UP000198406"/>
    </source>
</evidence>
<feature type="transmembrane region" description="Helical" evidence="1">
    <location>
        <begin position="313"/>
        <end position="331"/>
    </location>
</feature>
<dbReference type="Proteomes" id="UP000198406">
    <property type="component" value="Unassembled WGS sequence"/>
</dbReference>
<feature type="transmembrane region" description="Helical" evidence="1">
    <location>
        <begin position="147"/>
        <end position="166"/>
    </location>
</feature>
<protein>
    <submittedName>
        <fullName evidence="3">Uncharacterized protein</fullName>
    </submittedName>
</protein>
<proteinExistence type="predicted"/>
<dbReference type="EMBL" id="BDSP01000045">
    <property type="protein sequence ID" value="GAX11878.1"/>
    <property type="molecule type" value="Genomic_DNA"/>
</dbReference>
<gene>
    <name evidence="3" type="ORF">FisN_20Lh064</name>
</gene>
<keyword evidence="1" id="KW-0472">Membrane</keyword>
<comment type="caution">
    <text evidence="3">The sequence shown here is derived from an EMBL/GenBank/DDBJ whole genome shotgun (WGS) entry which is preliminary data.</text>
</comment>
<feature type="transmembrane region" description="Helical" evidence="1">
    <location>
        <begin position="282"/>
        <end position="301"/>
    </location>
</feature>
<sequence length="391" mass="43293">MNFFALFLFSAAASVEKSFAFATLGRSRSTAQKIFFVFTTNSNSRVRRFSRVSSDPSPIGTSSLNVDYNNLYESTAAYLTNVEDRPDQLQNFVNWVTILRVVLPSLGLAASAKVTYSAIAMVLANWIDDSGVFAVVAQDASQFIQNILTTSGLVFALLLGQTYYFMYQQQEAIYLALFAEVTMAKSLLEQIALVSQGRKELYSRMLFCMHTYVHEDLTQFTTADPAVMISAPPSDDPLEDILYLTSVGEPSIIYQTVRSLRQARAQRLGALQRKLPELHMPLLWTLFAIVLFTFPLLGAGSQTIGGSEILAVQSWYLSFLVFGMGLTIGVVNELQRPSLRGAYNAQLVLNVMATGLIEEIDLRLSGQIAMNAMDPSIDSDGSFDEDELFNL</sequence>
<organism evidence="3 4">
    <name type="scientific">Fistulifera solaris</name>
    <name type="common">Oleaginous diatom</name>
    <dbReference type="NCBI Taxonomy" id="1519565"/>
    <lineage>
        <taxon>Eukaryota</taxon>
        <taxon>Sar</taxon>
        <taxon>Stramenopiles</taxon>
        <taxon>Ochrophyta</taxon>
        <taxon>Bacillariophyta</taxon>
        <taxon>Bacillariophyceae</taxon>
        <taxon>Bacillariophycidae</taxon>
        <taxon>Naviculales</taxon>
        <taxon>Naviculaceae</taxon>
        <taxon>Fistulifera</taxon>
    </lineage>
</organism>
<evidence type="ECO:0000256" key="2">
    <source>
        <dbReference type="SAM" id="SignalP"/>
    </source>
</evidence>
<reference evidence="3 4" key="1">
    <citation type="journal article" date="2015" name="Plant Cell">
        <title>Oil accumulation by the oleaginous diatom Fistulifera solaris as revealed by the genome and transcriptome.</title>
        <authorList>
            <person name="Tanaka T."/>
            <person name="Maeda Y."/>
            <person name="Veluchamy A."/>
            <person name="Tanaka M."/>
            <person name="Abida H."/>
            <person name="Marechal E."/>
            <person name="Bowler C."/>
            <person name="Muto M."/>
            <person name="Sunaga Y."/>
            <person name="Tanaka M."/>
            <person name="Yoshino T."/>
            <person name="Taniguchi T."/>
            <person name="Fukuda Y."/>
            <person name="Nemoto M."/>
            <person name="Matsumoto M."/>
            <person name="Wong P.S."/>
            <person name="Aburatani S."/>
            <person name="Fujibuchi W."/>
        </authorList>
    </citation>
    <scope>NUCLEOTIDE SEQUENCE [LARGE SCALE GENOMIC DNA]</scope>
    <source>
        <strain evidence="3 4">JPCC DA0580</strain>
    </source>
</reference>